<evidence type="ECO:0000256" key="3">
    <source>
        <dbReference type="ARBA" id="ARBA00022448"/>
    </source>
</evidence>
<gene>
    <name evidence="8" type="ORF">CSKR_104429</name>
</gene>
<accession>A0A8T1MWK7</accession>
<feature type="transmembrane region" description="Helical" evidence="7">
    <location>
        <begin position="394"/>
        <end position="418"/>
    </location>
</feature>
<proteinExistence type="inferred from homology"/>
<dbReference type="InterPro" id="IPR034764">
    <property type="entry name" value="ENT1/ENT2"/>
</dbReference>
<keyword evidence="9" id="KW-1185">Reference proteome</keyword>
<evidence type="ECO:0000256" key="4">
    <source>
        <dbReference type="ARBA" id="ARBA00022692"/>
    </source>
</evidence>
<dbReference type="NCBIfam" id="TIGR00939">
    <property type="entry name" value="2a57"/>
    <property type="match status" value="1"/>
</dbReference>
<sequence length="456" mass="50059">MNRESYESSAERDSMTDTEPTRDKYNIAYIIFFIAGAGSLLPWNFFCTAIPYFQYKLRNTFAANTTAELSPEQALFGNYLALCSMLPLALFNILNLVLVKWISAFLRFIVGSVVVFLMLLLTVILVYLELGAQLFLGITLCSVVIINSAAAIIQGSLLGIASVLPPRNIRAFLEGQASSGVIAAVAQILSLAGSSLITNSAFAYFLVALVFLGLSTALTLSLKRNAHFRYYWKAESTHQTKEEKSKDKDASASGLSADTLDTLVESNDERKTSPLAKSLLKSLGEMWVHGCCVMITLMFTLMLFPALLQPIKSMIDDAENVWASRFFIPVIVFLSFNVFDWIGRTLAGFIKWPRVSQRWILLGLCLARMIFVPLCMFMNQQPRKHLPVVFLHDAYPIILVILLGLTNGYFVSLGMTYGPSFASPGTNESAGAALSIYMSLGLSFGVAVSAGLALAI</sequence>
<feature type="transmembrane region" description="Helical" evidence="7">
    <location>
        <begin position="105"/>
        <end position="128"/>
    </location>
</feature>
<evidence type="ECO:0000256" key="7">
    <source>
        <dbReference type="SAM" id="Phobius"/>
    </source>
</evidence>
<comment type="caution">
    <text evidence="8">The sequence shown here is derived from an EMBL/GenBank/DDBJ whole genome shotgun (WGS) entry which is preliminary data.</text>
</comment>
<dbReference type="PANTHER" id="PTHR10332:SF17">
    <property type="entry name" value="EQUILIBRATIVE NUCLEOSIDE TRANSPORTER 3"/>
    <property type="match status" value="1"/>
</dbReference>
<keyword evidence="3" id="KW-0813">Transport</keyword>
<feature type="transmembrane region" description="Helical" evidence="7">
    <location>
        <begin position="134"/>
        <end position="165"/>
    </location>
</feature>
<dbReference type="PRINTS" id="PR01130">
    <property type="entry name" value="DERENTRNSPRT"/>
</dbReference>
<reference evidence="8 9" key="2">
    <citation type="journal article" date="2021" name="Genomics">
        <title>High-quality reference genome for Clonorchis sinensis.</title>
        <authorList>
            <person name="Young N.D."/>
            <person name="Stroehlein A.J."/>
            <person name="Kinkar L."/>
            <person name="Wang T."/>
            <person name="Sohn W.M."/>
            <person name="Chang B.C.H."/>
            <person name="Kaur P."/>
            <person name="Weisz D."/>
            <person name="Dudchenko O."/>
            <person name="Aiden E.L."/>
            <person name="Korhonen P.K."/>
            <person name="Gasser R.B."/>
        </authorList>
    </citation>
    <scope>NUCLEOTIDE SEQUENCE [LARGE SCALE GENOMIC DNA]</scope>
    <source>
        <strain evidence="8">Cs-k2</strain>
    </source>
</reference>
<evidence type="ECO:0000256" key="2">
    <source>
        <dbReference type="ARBA" id="ARBA00007965"/>
    </source>
</evidence>
<dbReference type="EMBL" id="NIRI02000013">
    <property type="protein sequence ID" value="KAG5453298.1"/>
    <property type="molecule type" value="Genomic_DNA"/>
</dbReference>
<evidence type="ECO:0000313" key="8">
    <source>
        <dbReference type="EMBL" id="KAG5453298.1"/>
    </source>
</evidence>
<dbReference type="Proteomes" id="UP000286415">
    <property type="component" value="Unassembled WGS sequence"/>
</dbReference>
<organism evidence="8 9">
    <name type="scientific">Clonorchis sinensis</name>
    <name type="common">Chinese liver fluke</name>
    <dbReference type="NCBI Taxonomy" id="79923"/>
    <lineage>
        <taxon>Eukaryota</taxon>
        <taxon>Metazoa</taxon>
        <taxon>Spiralia</taxon>
        <taxon>Lophotrochozoa</taxon>
        <taxon>Platyhelminthes</taxon>
        <taxon>Trematoda</taxon>
        <taxon>Digenea</taxon>
        <taxon>Opisthorchiida</taxon>
        <taxon>Opisthorchiata</taxon>
        <taxon>Opisthorchiidae</taxon>
        <taxon>Clonorchis</taxon>
    </lineage>
</organism>
<dbReference type="OrthoDB" id="46396at2759"/>
<keyword evidence="5 7" id="KW-1133">Transmembrane helix</keyword>
<feature type="transmembrane region" description="Helical" evidence="7">
    <location>
        <begin position="75"/>
        <end position="98"/>
    </location>
</feature>
<dbReference type="Pfam" id="PF01733">
    <property type="entry name" value="Nucleoside_tran"/>
    <property type="match status" value="1"/>
</dbReference>
<keyword evidence="6 7" id="KW-0472">Membrane</keyword>
<reference evidence="8 9" key="1">
    <citation type="journal article" date="2018" name="Biotechnol. Adv.">
        <title>Improved genomic resources and new bioinformatic workflow for the carcinogenic parasite Clonorchis sinensis: Biotechnological implications.</title>
        <authorList>
            <person name="Wang D."/>
            <person name="Korhonen P.K."/>
            <person name="Gasser R.B."/>
            <person name="Young N.D."/>
        </authorList>
    </citation>
    <scope>NUCLEOTIDE SEQUENCE [LARGE SCALE GENOMIC DNA]</scope>
    <source>
        <strain evidence="8">Cs-k2</strain>
    </source>
</reference>
<evidence type="ECO:0000256" key="5">
    <source>
        <dbReference type="ARBA" id="ARBA00022989"/>
    </source>
</evidence>
<evidence type="ECO:0000313" key="9">
    <source>
        <dbReference type="Proteomes" id="UP000286415"/>
    </source>
</evidence>
<feature type="transmembrane region" description="Helical" evidence="7">
    <location>
        <begin position="203"/>
        <end position="222"/>
    </location>
</feature>
<evidence type="ECO:0000256" key="1">
    <source>
        <dbReference type="ARBA" id="ARBA00004141"/>
    </source>
</evidence>
<comment type="similarity">
    <text evidence="2">Belongs to the SLC29A/ENT transporter (TC 2.A.57) family.</text>
</comment>
<name>A0A8T1MWK7_CLOSI</name>
<dbReference type="SUPFAM" id="SSF103473">
    <property type="entry name" value="MFS general substrate transporter"/>
    <property type="match status" value="1"/>
</dbReference>
<feature type="transmembrane region" description="Helical" evidence="7">
    <location>
        <begin position="430"/>
        <end position="455"/>
    </location>
</feature>
<feature type="transmembrane region" description="Helical" evidence="7">
    <location>
        <begin position="359"/>
        <end position="379"/>
    </location>
</feature>
<dbReference type="GO" id="GO:0005886">
    <property type="term" value="C:plasma membrane"/>
    <property type="evidence" value="ECO:0007669"/>
    <property type="project" value="TreeGrafter"/>
</dbReference>
<dbReference type="GO" id="GO:0015213">
    <property type="term" value="F:uridine transmembrane transporter activity"/>
    <property type="evidence" value="ECO:0007669"/>
    <property type="project" value="UniProtKB-ARBA"/>
</dbReference>
<dbReference type="GO" id="GO:0005794">
    <property type="term" value="C:Golgi apparatus"/>
    <property type="evidence" value="ECO:0007669"/>
    <property type="project" value="TreeGrafter"/>
</dbReference>
<dbReference type="AlphaFoldDB" id="A0A8T1MWK7"/>
<protein>
    <submittedName>
        <fullName evidence="8">Equilibrative nucleoside transporter 1</fullName>
    </submittedName>
</protein>
<feature type="transmembrane region" description="Helical" evidence="7">
    <location>
        <begin position="286"/>
        <end position="306"/>
    </location>
</feature>
<feature type="transmembrane region" description="Helical" evidence="7">
    <location>
        <begin position="326"/>
        <end position="347"/>
    </location>
</feature>
<dbReference type="PIRSF" id="PIRSF016379">
    <property type="entry name" value="ENT"/>
    <property type="match status" value="1"/>
</dbReference>
<keyword evidence="4 7" id="KW-0812">Transmembrane</keyword>
<evidence type="ECO:0000256" key="6">
    <source>
        <dbReference type="ARBA" id="ARBA00023136"/>
    </source>
</evidence>
<dbReference type="InterPro" id="IPR036259">
    <property type="entry name" value="MFS_trans_sf"/>
</dbReference>
<dbReference type="PANTHER" id="PTHR10332">
    <property type="entry name" value="EQUILIBRATIVE NUCLEOSIDE TRANSPORTER"/>
    <property type="match status" value="1"/>
</dbReference>
<dbReference type="InterPro" id="IPR002259">
    <property type="entry name" value="Eqnu_transpt"/>
</dbReference>
<comment type="subcellular location">
    <subcellularLocation>
        <location evidence="1">Membrane</location>
        <topology evidence="1">Multi-pass membrane protein</topology>
    </subcellularLocation>
</comment>
<feature type="transmembrane region" description="Helical" evidence="7">
    <location>
        <begin position="27"/>
        <end position="55"/>
    </location>
</feature>